<sequence>MQALTGCSFQGSGVKKAHKMARLDPGLFQTVSQLLQAGEPKSKKPRKAKSSLHSAALDRASSLDELRQRLSHKIEALRGEEITLVVAIVNKKAEKTPQAAPVFNRDSHMVYSKFELAGSAAGTDARPKVEKKKLVHQLEVKAEKMKNLEELDPERAKKAQEKQKWHRALDRAEGIKVRDDPELLKATLKRHEKRRQQSRKKWESRTEHVKQRQEERQQKRRDNIKARKQAKLQTKMKRLKKKGHIVPGF</sequence>
<reference evidence="1" key="1">
    <citation type="submission" date="2020-05" db="EMBL/GenBank/DDBJ databases">
        <title>Large-scale comparative analyses of tick genomes elucidate their genetic diversity and vector capacities.</title>
        <authorList>
            <person name="Jia N."/>
            <person name="Wang J."/>
            <person name="Shi W."/>
            <person name="Du L."/>
            <person name="Sun Y."/>
            <person name="Zhan W."/>
            <person name="Jiang J."/>
            <person name="Wang Q."/>
            <person name="Zhang B."/>
            <person name="Ji P."/>
            <person name="Sakyi L.B."/>
            <person name="Cui X."/>
            <person name="Yuan T."/>
            <person name="Jiang B."/>
            <person name="Yang W."/>
            <person name="Lam T.T.-Y."/>
            <person name="Chang Q."/>
            <person name="Ding S."/>
            <person name="Wang X."/>
            <person name="Zhu J."/>
            <person name="Ruan X."/>
            <person name="Zhao L."/>
            <person name="Wei J."/>
            <person name="Que T."/>
            <person name="Du C."/>
            <person name="Cheng J."/>
            <person name="Dai P."/>
            <person name="Han X."/>
            <person name="Huang E."/>
            <person name="Gao Y."/>
            <person name="Liu J."/>
            <person name="Shao H."/>
            <person name="Ye R."/>
            <person name="Li L."/>
            <person name="Wei W."/>
            <person name="Wang X."/>
            <person name="Wang C."/>
            <person name="Yang T."/>
            <person name="Huo Q."/>
            <person name="Li W."/>
            <person name="Guo W."/>
            <person name="Chen H."/>
            <person name="Zhou L."/>
            <person name="Ni X."/>
            <person name="Tian J."/>
            <person name="Zhou Y."/>
            <person name="Sheng Y."/>
            <person name="Liu T."/>
            <person name="Pan Y."/>
            <person name="Xia L."/>
            <person name="Li J."/>
            <person name="Zhao F."/>
            <person name="Cao W."/>
        </authorList>
    </citation>
    <scope>NUCLEOTIDE SEQUENCE</scope>
    <source>
        <strain evidence="1">Dsil-2018</strain>
    </source>
</reference>
<accession>A0ACB8CAH2</accession>
<proteinExistence type="predicted"/>
<dbReference type="Proteomes" id="UP000821865">
    <property type="component" value="Chromosome 8"/>
</dbReference>
<organism evidence="1 2">
    <name type="scientific">Dermacentor silvarum</name>
    <name type="common">Tick</name>
    <dbReference type="NCBI Taxonomy" id="543639"/>
    <lineage>
        <taxon>Eukaryota</taxon>
        <taxon>Metazoa</taxon>
        <taxon>Ecdysozoa</taxon>
        <taxon>Arthropoda</taxon>
        <taxon>Chelicerata</taxon>
        <taxon>Arachnida</taxon>
        <taxon>Acari</taxon>
        <taxon>Parasitiformes</taxon>
        <taxon>Ixodida</taxon>
        <taxon>Ixodoidea</taxon>
        <taxon>Ixodidae</taxon>
        <taxon>Rhipicephalinae</taxon>
        <taxon>Dermacentor</taxon>
    </lineage>
</organism>
<gene>
    <name evidence="1" type="ORF">HPB49_016617</name>
</gene>
<keyword evidence="2" id="KW-1185">Reference proteome</keyword>
<name>A0ACB8CAH2_DERSI</name>
<evidence type="ECO:0000313" key="2">
    <source>
        <dbReference type="Proteomes" id="UP000821865"/>
    </source>
</evidence>
<comment type="caution">
    <text evidence="1">The sequence shown here is derived from an EMBL/GenBank/DDBJ whole genome shotgun (WGS) entry which is preliminary data.</text>
</comment>
<protein>
    <submittedName>
        <fullName evidence="1">Uncharacterized protein</fullName>
    </submittedName>
</protein>
<dbReference type="EMBL" id="CM023477">
    <property type="protein sequence ID" value="KAH7937845.1"/>
    <property type="molecule type" value="Genomic_DNA"/>
</dbReference>
<evidence type="ECO:0000313" key="1">
    <source>
        <dbReference type="EMBL" id="KAH7937845.1"/>
    </source>
</evidence>